<dbReference type="CDD" id="cd06223">
    <property type="entry name" value="PRTases_typeI"/>
    <property type="match status" value="1"/>
</dbReference>
<dbReference type="InterPro" id="IPR029057">
    <property type="entry name" value="PRTase-like"/>
</dbReference>
<organism evidence="11 12">
    <name type="scientific">Sporidiobolus salmonicolor</name>
    <name type="common">Yeast-like fungus</name>
    <name type="synonym">Sporobolomyces salmonicolor</name>
    <dbReference type="NCBI Taxonomy" id="5005"/>
    <lineage>
        <taxon>Eukaryota</taxon>
        <taxon>Fungi</taxon>
        <taxon>Dikarya</taxon>
        <taxon>Basidiomycota</taxon>
        <taxon>Pucciniomycotina</taxon>
        <taxon>Microbotryomycetes</taxon>
        <taxon>Sporidiobolales</taxon>
        <taxon>Sporidiobolaceae</taxon>
        <taxon>Sporobolomyces</taxon>
    </lineage>
</organism>
<dbReference type="GO" id="GO:0006166">
    <property type="term" value="P:purine ribonucleoside salvage"/>
    <property type="evidence" value="ECO:0007669"/>
    <property type="project" value="UniProtKB-KW"/>
</dbReference>
<dbReference type="InterPro" id="IPR000836">
    <property type="entry name" value="PRTase_dom"/>
</dbReference>
<dbReference type="Gene3D" id="3.40.50.2020">
    <property type="match status" value="1"/>
</dbReference>
<dbReference type="SUPFAM" id="SSF53271">
    <property type="entry name" value="PRTase-like"/>
    <property type="match status" value="1"/>
</dbReference>
<feature type="non-terminal residue" evidence="11">
    <location>
        <position position="1"/>
    </location>
</feature>
<comment type="catalytic activity">
    <reaction evidence="1">
        <text>AMP + diphosphate = 5-phospho-alpha-D-ribose 1-diphosphate + adenine</text>
        <dbReference type="Rhea" id="RHEA:16609"/>
        <dbReference type="ChEBI" id="CHEBI:16708"/>
        <dbReference type="ChEBI" id="CHEBI:33019"/>
        <dbReference type="ChEBI" id="CHEBI:58017"/>
        <dbReference type="ChEBI" id="CHEBI:456215"/>
        <dbReference type="EC" id="2.4.2.7"/>
    </reaction>
</comment>
<dbReference type="NCBIfam" id="NF002636">
    <property type="entry name" value="PRK02304.1-5"/>
    <property type="match status" value="1"/>
</dbReference>
<dbReference type="EC" id="2.4.2.7" evidence="5"/>
<evidence type="ECO:0000256" key="1">
    <source>
        <dbReference type="ARBA" id="ARBA00000868"/>
    </source>
</evidence>
<dbReference type="GO" id="GO:0044209">
    <property type="term" value="P:AMP salvage"/>
    <property type="evidence" value="ECO:0007669"/>
    <property type="project" value="TreeGrafter"/>
</dbReference>
<keyword evidence="6" id="KW-0963">Cytoplasm</keyword>
<comment type="subcellular location">
    <subcellularLocation>
        <location evidence="2">Cytoplasm</location>
    </subcellularLocation>
</comment>
<gene>
    <name evidence="11" type="primary">SPOSA6832_04691</name>
</gene>
<dbReference type="GO" id="GO:0003999">
    <property type="term" value="F:adenine phosphoribosyltransferase activity"/>
    <property type="evidence" value="ECO:0007669"/>
    <property type="project" value="UniProtKB-EC"/>
</dbReference>
<keyword evidence="9" id="KW-0660">Purine salvage</keyword>
<proteinExistence type="inferred from homology"/>
<dbReference type="Proteomes" id="UP000243876">
    <property type="component" value="Unassembled WGS sequence"/>
</dbReference>
<comment type="similarity">
    <text evidence="4">Belongs to the purine/pyrimidine phosphoribosyltransferase family.</text>
</comment>
<sequence>MSDVAYLKSLLGQHQGTRTGMPGNGLGINRTGLNFPQKGILFLDIFPILQDPLAHEVSLISLELAQHTSRCNRWSNPRAPRGCPPISSRRLQAHALPFVQTLITHFMNHITSHTLPTLRASTSNPSAKIDAIVGLDARGFLFGPVLALRLGAAFVPVRKAGKLPGKCFKASYEKERMQDSFEMQEGAIKPGQNVLVIDDLIATGGSAKAAGELVEKSGAKVVENLFVVEIEFLKGKDALSAPTYSIVKD</sequence>
<reference evidence="12" key="1">
    <citation type="submission" date="2015-02" db="EMBL/GenBank/DDBJ databases">
        <authorList>
            <person name="Gon?alves P."/>
        </authorList>
    </citation>
    <scope>NUCLEOTIDE SEQUENCE [LARGE SCALE GENOMIC DNA]</scope>
</reference>
<keyword evidence="8" id="KW-0808">Transferase</keyword>
<evidence type="ECO:0000259" key="10">
    <source>
        <dbReference type="Pfam" id="PF00156"/>
    </source>
</evidence>
<dbReference type="EMBL" id="CENE01000037">
    <property type="protein sequence ID" value="CEQ42817.1"/>
    <property type="molecule type" value="Genomic_DNA"/>
</dbReference>
<feature type="domain" description="Phosphoribosyltransferase" evidence="10">
    <location>
        <begin position="127"/>
        <end position="223"/>
    </location>
</feature>
<evidence type="ECO:0000256" key="4">
    <source>
        <dbReference type="ARBA" id="ARBA00008391"/>
    </source>
</evidence>
<evidence type="ECO:0000256" key="2">
    <source>
        <dbReference type="ARBA" id="ARBA00004496"/>
    </source>
</evidence>
<accession>A0A0D6ERS8</accession>
<comment type="pathway">
    <text evidence="3">Purine metabolism; AMP biosynthesis via salvage pathway; AMP from adenine: step 1/1.</text>
</comment>
<dbReference type="Pfam" id="PF00156">
    <property type="entry name" value="Pribosyltran"/>
    <property type="match status" value="1"/>
</dbReference>
<dbReference type="InterPro" id="IPR050054">
    <property type="entry name" value="UPRTase/APRTase"/>
</dbReference>
<evidence type="ECO:0000256" key="3">
    <source>
        <dbReference type="ARBA" id="ARBA00004659"/>
    </source>
</evidence>
<dbReference type="GO" id="GO:0005737">
    <property type="term" value="C:cytoplasm"/>
    <property type="evidence" value="ECO:0007669"/>
    <property type="project" value="UniProtKB-SubCell"/>
</dbReference>
<evidence type="ECO:0000256" key="6">
    <source>
        <dbReference type="ARBA" id="ARBA00022490"/>
    </source>
</evidence>
<evidence type="ECO:0000256" key="9">
    <source>
        <dbReference type="ARBA" id="ARBA00022726"/>
    </source>
</evidence>
<dbReference type="OrthoDB" id="363185at2759"/>
<evidence type="ECO:0000256" key="8">
    <source>
        <dbReference type="ARBA" id="ARBA00022679"/>
    </source>
</evidence>
<evidence type="ECO:0000256" key="7">
    <source>
        <dbReference type="ARBA" id="ARBA00022676"/>
    </source>
</evidence>
<protein>
    <recommendedName>
        <fullName evidence="5">adenine phosphoribosyltransferase</fullName>
        <ecNumber evidence="5">2.4.2.7</ecNumber>
    </recommendedName>
</protein>
<dbReference type="GO" id="GO:0002055">
    <property type="term" value="F:adenine binding"/>
    <property type="evidence" value="ECO:0007669"/>
    <property type="project" value="TreeGrafter"/>
</dbReference>
<evidence type="ECO:0000256" key="5">
    <source>
        <dbReference type="ARBA" id="ARBA00011893"/>
    </source>
</evidence>
<evidence type="ECO:0000313" key="11">
    <source>
        <dbReference type="EMBL" id="CEQ42817.1"/>
    </source>
</evidence>
<evidence type="ECO:0000313" key="12">
    <source>
        <dbReference type="Proteomes" id="UP000243876"/>
    </source>
</evidence>
<keyword evidence="7" id="KW-0328">Glycosyltransferase</keyword>
<keyword evidence="12" id="KW-1185">Reference proteome</keyword>
<dbReference type="GO" id="GO:0016208">
    <property type="term" value="F:AMP binding"/>
    <property type="evidence" value="ECO:0007669"/>
    <property type="project" value="TreeGrafter"/>
</dbReference>
<dbReference type="GO" id="GO:0006168">
    <property type="term" value="P:adenine salvage"/>
    <property type="evidence" value="ECO:0007669"/>
    <property type="project" value="TreeGrafter"/>
</dbReference>
<dbReference type="PANTHER" id="PTHR32315:SF3">
    <property type="entry name" value="ADENINE PHOSPHORIBOSYLTRANSFERASE"/>
    <property type="match status" value="1"/>
</dbReference>
<name>A0A0D6ERS8_SPOSA</name>
<dbReference type="PANTHER" id="PTHR32315">
    <property type="entry name" value="ADENINE PHOSPHORIBOSYLTRANSFERASE"/>
    <property type="match status" value="1"/>
</dbReference>
<dbReference type="AlphaFoldDB" id="A0A0D6ERS8"/>